<dbReference type="PANTHER" id="PTHR35862">
    <property type="entry name" value="FELS-2 PROPHAGE PROTEIN"/>
    <property type="match status" value="1"/>
</dbReference>
<dbReference type="Proteomes" id="UP001214854">
    <property type="component" value="Unassembled WGS sequence"/>
</dbReference>
<evidence type="ECO:0000313" key="2">
    <source>
        <dbReference type="Proteomes" id="UP001214854"/>
    </source>
</evidence>
<proteinExistence type="predicted"/>
<dbReference type="EMBL" id="JAQQKX010000005">
    <property type="protein sequence ID" value="MDC7683263.1"/>
    <property type="molecule type" value="Genomic_DNA"/>
</dbReference>
<sequence length="334" mass="35580">MPIAAWQVTLDGVDLTARLAPRLIALTLTEKRGNEADQLDIEINDSDGALTMPKKGAVLTVALGWLQGDGLPLGLIDKGKFKVDEVKWKDNPDGFTITARSADFTDEFSVKRERSFVGKTVADIIGTIAVAHGLKPLVHPALAPKIVKALGGRAMSDAARLKALGKTYDAVATVKAGNLLFAPIGNGQSATGKGLPALAFDRRDTSPGQTYEEVAREDYGGVTAVWHDQAKGQQKKVTIGAGTTSKKPKRLGRVYHSEAAATQAAQAEYTRTARAKAKMSFSLALGRPDAFPNRPVTLTGWKTAITAHIWVIVECSHKMDGQGGLTTALQLESN</sequence>
<accession>A0ABT5HT68</accession>
<dbReference type="InterPro" id="IPR052726">
    <property type="entry name" value="Phage_Baseplate_Hub"/>
</dbReference>
<dbReference type="RefSeq" id="WP_272747737.1">
    <property type="nucleotide sequence ID" value="NZ_JAQQKX010000005.1"/>
</dbReference>
<protein>
    <submittedName>
        <fullName evidence="1">Contractile injection system protein, VgrG/Pvc8 family</fullName>
    </submittedName>
</protein>
<organism evidence="1 2">
    <name type="scientific">Asticcacaulis aquaticus</name>
    <dbReference type="NCBI Taxonomy" id="2984212"/>
    <lineage>
        <taxon>Bacteria</taxon>
        <taxon>Pseudomonadati</taxon>
        <taxon>Pseudomonadota</taxon>
        <taxon>Alphaproteobacteria</taxon>
        <taxon>Caulobacterales</taxon>
        <taxon>Caulobacteraceae</taxon>
        <taxon>Asticcacaulis</taxon>
    </lineage>
</organism>
<gene>
    <name evidence="1" type="ORF">PQU92_08240</name>
</gene>
<dbReference type="PANTHER" id="PTHR35862:SF3">
    <property type="entry name" value="FELS-2 PROPHAGE PROTEIN"/>
    <property type="match status" value="1"/>
</dbReference>
<reference evidence="1 2" key="1">
    <citation type="submission" date="2023-01" db="EMBL/GenBank/DDBJ databases">
        <title>Novel species of the genus Asticcacaulis isolated from rivers.</title>
        <authorList>
            <person name="Lu H."/>
        </authorList>
    </citation>
    <scope>NUCLEOTIDE SEQUENCE [LARGE SCALE GENOMIC DNA]</scope>
    <source>
        <strain evidence="1 2">BYS171W</strain>
    </source>
</reference>
<evidence type="ECO:0000313" key="1">
    <source>
        <dbReference type="EMBL" id="MDC7683263.1"/>
    </source>
</evidence>
<comment type="caution">
    <text evidence="1">The sequence shown here is derived from an EMBL/GenBank/DDBJ whole genome shotgun (WGS) entry which is preliminary data.</text>
</comment>
<name>A0ABT5HT68_9CAUL</name>
<dbReference type="SUPFAM" id="SSF69279">
    <property type="entry name" value="Phage tail proteins"/>
    <property type="match status" value="1"/>
</dbReference>
<keyword evidence="2" id="KW-1185">Reference proteome</keyword>